<dbReference type="Proteomes" id="UP000377803">
    <property type="component" value="Chromosome"/>
</dbReference>
<keyword evidence="3" id="KW-1185">Reference proteome</keyword>
<proteinExistence type="predicted"/>
<keyword evidence="1" id="KW-0812">Transmembrane</keyword>
<dbReference type="EMBL" id="CP040089">
    <property type="protein sequence ID" value="QGA80605.1"/>
    <property type="molecule type" value="Genomic_DNA"/>
</dbReference>
<evidence type="ECO:0008006" key="4">
    <source>
        <dbReference type="Google" id="ProtNLM"/>
    </source>
</evidence>
<dbReference type="KEGG" id="ncon:LC1Nh_0717"/>
<keyword evidence="1" id="KW-1133">Transmembrane helix</keyword>
<accession>A0A5Q0UI51</accession>
<feature type="transmembrane region" description="Helical" evidence="1">
    <location>
        <begin position="310"/>
        <end position="330"/>
    </location>
</feature>
<dbReference type="GeneID" id="42365104"/>
<sequence>MKKLVLPAAIILLVFTVSALETSITPVKSSANQSSPAVFNVTLQNQNPDNQTYSVSILSPKSSWLYYPKTIKAPGYSNKTFQITASPVEDALQQRYRFDGKIREQKTGKTKQFTGIFNVQQPYKLHIIDLKQEKTSFIPGEIINTEIEVKNLDSQPIENYQVKAAYKNKTKTETGTRILPGGTRRYEFSFRTDKNATPGTNQIEYTVTADNKLQTTAAQKTTIETVKNISETQQTNNKILVFEKTVKAKNTGNSPTNVTLTAETPAYLQSITSTSIKPNQTQEIDGKTVYTWQKTLQPDEQFSATYQVNYWIPVAAITLLILMLAAIKLLGNNISLIKTAETDGNSIKINLEIENNGEKTIEQLELEEFIPDIATVDESFSMNTPKIRKTNEGTKLTWQVEDLEPGDQRIIQYKIRPKVQVEEEVDFQPATIRDTEGKKIAESNTTSAEFNT</sequence>
<evidence type="ECO:0000313" key="2">
    <source>
        <dbReference type="EMBL" id="QGA80605.1"/>
    </source>
</evidence>
<evidence type="ECO:0000256" key="1">
    <source>
        <dbReference type="SAM" id="Phobius"/>
    </source>
</evidence>
<name>A0A5Q0UI51_9ARCH</name>
<evidence type="ECO:0000313" key="3">
    <source>
        <dbReference type="Proteomes" id="UP000377803"/>
    </source>
</evidence>
<organism evidence="2 3">
    <name type="scientific">Candidatus Nanohalobium constans</name>
    <dbReference type="NCBI Taxonomy" id="2565781"/>
    <lineage>
        <taxon>Archaea</taxon>
        <taxon>Candidatus Nanohalarchaeota</taxon>
        <taxon>Candidatus Nanohalobia</taxon>
        <taxon>Candidatus Nanohalobiales</taxon>
        <taxon>Candidatus Nanohalobiaceae</taxon>
        <taxon>Candidatus Nanohalobium</taxon>
    </lineage>
</organism>
<dbReference type="AlphaFoldDB" id="A0A5Q0UI51"/>
<keyword evidence="1" id="KW-0472">Membrane</keyword>
<reference evidence="3" key="1">
    <citation type="submission" date="2019-05" db="EMBL/GenBank/DDBJ databases">
        <title>Candidatus Nanohalobium constans, a novel model system to study the DPANN nano-sized archaea: genomic and physiological characterization of a nanoarchaeon co-cultured with its chitinotrophic host.</title>
        <authorList>
            <person name="La Cono V."/>
            <person name="Arcadi E."/>
            <person name="Crisafi F."/>
            <person name="Denaro R."/>
            <person name="La Spada G."/>
            <person name="Messina E."/>
            <person name="Smedile F."/>
            <person name="Toshchakov S.V."/>
            <person name="Shevchenko M.A."/>
            <person name="Golyshin P.N."/>
            <person name="Golyshina O.V."/>
            <person name="Ferrer M."/>
            <person name="Rohde M."/>
            <person name="Mushegian A."/>
            <person name="Sorokin D.Y."/>
            <person name="Giuliano L."/>
            <person name="Yakimov M.M."/>
        </authorList>
    </citation>
    <scope>NUCLEOTIDE SEQUENCE [LARGE SCALE GENOMIC DNA]</scope>
    <source>
        <strain evidence="3">LC1Nh</strain>
    </source>
</reference>
<gene>
    <name evidence="2" type="ORF">LC1Nh_0717</name>
</gene>
<protein>
    <recommendedName>
        <fullName evidence="4">DUF11 domain-containing protein</fullName>
    </recommendedName>
</protein>
<dbReference type="RefSeq" id="WP_153550345.1">
    <property type="nucleotide sequence ID" value="NZ_CP040089.1"/>
</dbReference>